<comment type="caution">
    <text evidence="1">The sequence shown here is derived from an EMBL/GenBank/DDBJ whole genome shotgun (WGS) entry which is preliminary data.</text>
</comment>
<dbReference type="EMBL" id="JARAKH010000018">
    <property type="protein sequence ID" value="KAK8395008.1"/>
    <property type="molecule type" value="Genomic_DNA"/>
</dbReference>
<protein>
    <submittedName>
        <fullName evidence="1">Uncharacterized protein</fullName>
    </submittedName>
</protein>
<name>A0AAW0U4M6_SCYPA</name>
<dbReference type="Proteomes" id="UP001487740">
    <property type="component" value="Unassembled WGS sequence"/>
</dbReference>
<proteinExistence type="predicted"/>
<organism evidence="1 2">
    <name type="scientific">Scylla paramamosain</name>
    <name type="common">Mud crab</name>
    <dbReference type="NCBI Taxonomy" id="85552"/>
    <lineage>
        <taxon>Eukaryota</taxon>
        <taxon>Metazoa</taxon>
        <taxon>Ecdysozoa</taxon>
        <taxon>Arthropoda</taxon>
        <taxon>Crustacea</taxon>
        <taxon>Multicrustacea</taxon>
        <taxon>Malacostraca</taxon>
        <taxon>Eumalacostraca</taxon>
        <taxon>Eucarida</taxon>
        <taxon>Decapoda</taxon>
        <taxon>Pleocyemata</taxon>
        <taxon>Brachyura</taxon>
        <taxon>Eubrachyura</taxon>
        <taxon>Portunoidea</taxon>
        <taxon>Portunidae</taxon>
        <taxon>Portuninae</taxon>
        <taxon>Scylla</taxon>
    </lineage>
</organism>
<dbReference type="AlphaFoldDB" id="A0AAW0U4M6"/>
<evidence type="ECO:0000313" key="2">
    <source>
        <dbReference type="Proteomes" id="UP001487740"/>
    </source>
</evidence>
<evidence type="ECO:0000313" key="1">
    <source>
        <dbReference type="EMBL" id="KAK8395008.1"/>
    </source>
</evidence>
<keyword evidence="2" id="KW-1185">Reference proteome</keyword>
<accession>A0AAW0U4M6</accession>
<gene>
    <name evidence="1" type="ORF">O3P69_006044</name>
</gene>
<reference evidence="1 2" key="1">
    <citation type="submission" date="2023-03" db="EMBL/GenBank/DDBJ databases">
        <title>High-quality genome of Scylla paramamosain provides insights in environmental adaptation.</title>
        <authorList>
            <person name="Zhang L."/>
        </authorList>
    </citation>
    <scope>NUCLEOTIDE SEQUENCE [LARGE SCALE GENOMIC DNA]</scope>
    <source>
        <strain evidence="1">LZ_2023a</strain>
        <tissue evidence="1">Muscle</tissue>
    </source>
</reference>
<sequence>MKRSLVKGSCVTSDFCWRCPVTYCLELLEGPKTQQYSLITLVCYAVRPVGISPLGATQEQVHCSGTWHSLNNNFIHQSWWVGDFCYSPCHLVVYSYLKEWFTTLLN</sequence>